<evidence type="ECO:0000313" key="1">
    <source>
        <dbReference type="EMBL" id="KAJ2778329.1"/>
    </source>
</evidence>
<gene>
    <name evidence="1" type="ORF">H4R18_004660</name>
</gene>
<dbReference type="EMBL" id="JANBUL010000235">
    <property type="protein sequence ID" value="KAJ2778329.1"/>
    <property type="molecule type" value="Genomic_DNA"/>
</dbReference>
<dbReference type="Proteomes" id="UP001140217">
    <property type="component" value="Unassembled WGS sequence"/>
</dbReference>
<name>A0A9W8H8S4_9FUNG</name>
<reference evidence="1" key="1">
    <citation type="submission" date="2022-07" db="EMBL/GenBank/DDBJ databases">
        <title>Phylogenomic reconstructions and comparative analyses of Kickxellomycotina fungi.</title>
        <authorList>
            <person name="Reynolds N.K."/>
            <person name="Stajich J.E."/>
            <person name="Barry K."/>
            <person name="Grigoriev I.V."/>
            <person name="Crous P."/>
            <person name="Smith M.E."/>
        </authorList>
    </citation>
    <scope>NUCLEOTIDE SEQUENCE</scope>
    <source>
        <strain evidence="1">NBRC 105414</strain>
    </source>
</reference>
<comment type="caution">
    <text evidence="1">The sequence shown here is derived from an EMBL/GenBank/DDBJ whole genome shotgun (WGS) entry which is preliminary data.</text>
</comment>
<sequence>MSDDELVAILATDSGIDSFVKTHGTAAILFHRDCYTDASSLVDQALGKFTNGKIATVDISIGSIGKVNKYPEMAETQDANAILVVGYDGGRPCDACIISGGQLTKLAT</sequence>
<protein>
    <submittedName>
        <fullName evidence="1">Uncharacterized protein</fullName>
    </submittedName>
</protein>
<evidence type="ECO:0000313" key="2">
    <source>
        <dbReference type="Proteomes" id="UP001140217"/>
    </source>
</evidence>
<accession>A0A9W8H8S4</accession>
<proteinExistence type="predicted"/>
<keyword evidence="2" id="KW-1185">Reference proteome</keyword>
<organism evidence="1 2">
    <name type="scientific">Coemansia javaensis</name>
    <dbReference type="NCBI Taxonomy" id="2761396"/>
    <lineage>
        <taxon>Eukaryota</taxon>
        <taxon>Fungi</taxon>
        <taxon>Fungi incertae sedis</taxon>
        <taxon>Zoopagomycota</taxon>
        <taxon>Kickxellomycotina</taxon>
        <taxon>Kickxellomycetes</taxon>
        <taxon>Kickxellales</taxon>
        <taxon>Kickxellaceae</taxon>
        <taxon>Coemansia</taxon>
    </lineage>
</organism>
<dbReference type="AlphaFoldDB" id="A0A9W8H8S4"/>